<dbReference type="GO" id="GO:0070401">
    <property type="term" value="F:NADP+ binding"/>
    <property type="evidence" value="ECO:0007669"/>
    <property type="project" value="InterPro"/>
</dbReference>
<comment type="caution">
    <text evidence="8">The sequence shown here is derived from an EMBL/GenBank/DDBJ whole genome shotgun (WGS) entry which is preliminary data.</text>
</comment>
<feature type="active site" evidence="6">
    <location>
        <position position="151"/>
    </location>
</feature>
<dbReference type="PANTHER" id="PTHR32338:SF11">
    <property type="entry name" value="[LYSW]-L-2-AMINOADIPATE_[LYSW]-L-GLUTAMATE PHOSPHATE REDUCTASE-RELATED"/>
    <property type="match status" value="1"/>
</dbReference>
<evidence type="ECO:0000313" key="9">
    <source>
        <dbReference type="Proteomes" id="UP000230790"/>
    </source>
</evidence>
<dbReference type="SUPFAM" id="SSF55347">
    <property type="entry name" value="Glyceraldehyde-3-phosphate dehydrogenase-like, C-terminal domain"/>
    <property type="match status" value="1"/>
</dbReference>
<evidence type="ECO:0000256" key="4">
    <source>
        <dbReference type="ARBA" id="ARBA00023002"/>
    </source>
</evidence>
<evidence type="ECO:0000256" key="2">
    <source>
        <dbReference type="ARBA" id="ARBA00022605"/>
    </source>
</evidence>
<dbReference type="InterPro" id="IPR000534">
    <property type="entry name" value="Semialdehyde_DH_NAD-bd"/>
</dbReference>
<evidence type="ECO:0000259" key="7">
    <source>
        <dbReference type="SMART" id="SM00859"/>
    </source>
</evidence>
<dbReference type="Proteomes" id="UP000230790">
    <property type="component" value="Unassembled WGS sequence"/>
</dbReference>
<evidence type="ECO:0000256" key="1">
    <source>
        <dbReference type="ARBA" id="ARBA00022490"/>
    </source>
</evidence>
<proteinExistence type="inferred from homology"/>
<dbReference type="EMBL" id="PGTN01000084">
    <property type="protein sequence ID" value="PJF46890.1"/>
    <property type="molecule type" value="Genomic_DNA"/>
</dbReference>
<dbReference type="GO" id="GO:0051287">
    <property type="term" value="F:NAD binding"/>
    <property type="evidence" value="ECO:0007669"/>
    <property type="project" value="InterPro"/>
</dbReference>
<dbReference type="EC" id="1.2.1.103" evidence="6"/>
<dbReference type="CDD" id="cd23939">
    <property type="entry name" value="AGPR_1_C_LysY"/>
    <property type="match status" value="1"/>
</dbReference>
<dbReference type="GO" id="GO:0043870">
    <property type="term" value="F:N-acetyl-gamma-aminoadipyl-phosphate reductase activity"/>
    <property type="evidence" value="ECO:0007669"/>
    <property type="project" value="RHEA"/>
</dbReference>
<comment type="subcellular location">
    <subcellularLocation>
        <location evidence="6">Cytoplasm</location>
    </subcellularLocation>
</comment>
<dbReference type="HAMAP" id="MF_02083">
    <property type="entry name" value="LysY"/>
    <property type="match status" value="1"/>
</dbReference>
<feature type="domain" description="Semialdehyde dehydrogenase NAD-binding" evidence="7">
    <location>
        <begin position="5"/>
        <end position="143"/>
    </location>
</feature>
<dbReference type="GO" id="GO:0003942">
    <property type="term" value="F:N-acetyl-gamma-glutamyl-phosphate reductase activity"/>
    <property type="evidence" value="ECO:0007669"/>
    <property type="project" value="InterPro"/>
</dbReference>
<organism evidence="8 9">
    <name type="scientific">Candidatus Thermofonsia Clade 3 bacterium</name>
    <dbReference type="NCBI Taxonomy" id="2364212"/>
    <lineage>
        <taxon>Bacteria</taxon>
        <taxon>Bacillati</taxon>
        <taxon>Chloroflexota</taxon>
        <taxon>Candidatus Thermofontia</taxon>
        <taxon>Candidatus Thermofonsia Clade 3</taxon>
    </lineage>
</organism>
<comment type="catalytic activity">
    <reaction evidence="6">
        <text>[amino-group carrier protein]-C-terminal-N-(1-carboxy-5-oxopentan-1-yl)-L-glutamine + phosphate + NADP(+) = [amino-group carrier protein]-C-terminal-N-(1-carboxy-5-phosphooxy-5-oxopentan-1-yl)-L-glutamine + NADPH + H(+)</text>
        <dbReference type="Rhea" id="RHEA:41948"/>
        <dbReference type="Rhea" id="RHEA-COMP:9712"/>
        <dbReference type="Rhea" id="RHEA-COMP:9714"/>
        <dbReference type="ChEBI" id="CHEBI:15378"/>
        <dbReference type="ChEBI" id="CHEBI:43474"/>
        <dbReference type="ChEBI" id="CHEBI:57783"/>
        <dbReference type="ChEBI" id="CHEBI:58349"/>
        <dbReference type="ChEBI" id="CHEBI:78499"/>
        <dbReference type="ChEBI" id="CHEBI:78501"/>
        <dbReference type="EC" id="1.2.1.103"/>
    </reaction>
</comment>
<dbReference type="Gene3D" id="3.30.360.10">
    <property type="entry name" value="Dihydrodipicolinate Reductase, domain 2"/>
    <property type="match status" value="1"/>
</dbReference>
<sequence length="361" mass="39453">MSRVQCAIVGAAGYTGGELLRILNFHPCAEVTQITSRTRMGEHAHVPHPNLRGTRHGGLQFIRPDDLQKTDVLFLCLPHGEASAQIERWLGLGDFVIDLSADFRLFNMNAYTKWYGAAHPAPSRLGQFVYGLPELTRDRLRGARYASGVGCNATATNLALLPLVRANLLDYNQPIIADVKVGSSEGGAEGSAASHHPERSGAVRSYAPAGHRHIAEVELMFEIETAKLPEDRRPSTAPAIHMTVTSIEMVRGVLATVHAFLRQPAQEKDLWRAFRACYKDEPFVRIVKSNTGIFRLPEPKILAGSNWADVGFALSDDGRKVTLLCAIDNLMKGAAGSAVQCLNVMMGWDERAGLEFPGLHP</sequence>
<feature type="binding site" evidence="6">
    <location>
        <position position="329"/>
    </location>
    <ligand>
        <name>NADP(+)</name>
        <dbReference type="ChEBI" id="CHEBI:58349"/>
    </ligand>
</feature>
<evidence type="ECO:0000256" key="3">
    <source>
        <dbReference type="ARBA" id="ARBA00022857"/>
    </source>
</evidence>
<dbReference type="InterPro" id="IPR037535">
    <property type="entry name" value="LysY"/>
</dbReference>
<keyword evidence="3 6" id="KW-0521">NADP</keyword>
<dbReference type="SMART" id="SM00859">
    <property type="entry name" value="Semialdhyde_dh"/>
    <property type="match status" value="1"/>
</dbReference>
<comment type="similarity">
    <text evidence="6">Belongs to the NAGSA dehydrogenase family. Type 1 subfamily. LysY sub-subfamily.</text>
</comment>
<protein>
    <recommendedName>
        <fullName evidence="6">Putative [LysW]-L-2-aminoadipate 6-phosphate reductase</fullName>
        <ecNumber evidence="6">1.2.1.103</ecNumber>
    </recommendedName>
</protein>
<keyword evidence="4 6" id="KW-0560">Oxidoreductase</keyword>
<dbReference type="InterPro" id="IPR036291">
    <property type="entry name" value="NAD(P)-bd_dom_sf"/>
</dbReference>
<dbReference type="InterPro" id="IPR000706">
    <property type="entry name" value="AGPR_type-1"/>
</dbReference>
<gene>
    <name evidence="6" type="primary">lysY</name>
    <name evidence="8" type="ORF">CUN48_11530</name>
</gene>
<dbReference type="Pfam" id="PF01118">
    <property type="entry name" value="Semialdhyde_dh"/>
    <property type="match status" value="1"/>
</dbReference>
<dbReference type="Pfam" id="PF22698">
    <property type="entry name" value="Semialdhyde_dhC_1"/>
    <property type="match status" value="1"/>
</dbReference>
<evidence type="ECO:0000256" key="6">
    <source>
        <dbReference type="HAMAP-Rule" id="MF_02083"/>
    </source>
</evidence>
<comment type="function">
    <text evidence="6">Catalyzes the NADPH-dependent reduction of [LysW]-aminoadipate 6-phosphate to yield [LysW]-aminoadipate 6-semialdehyde.</text>
</comment>
<dbReference type="SUPFAM" id="SSF51735">
    <property type="entry name" value="NAD(P)-binding Rossmann-fold domains"/>
    <property type="match status" value="1"/>
</dbReference>
<dbReference type="UniPathway" id="UPA00033">
    <property type="reaction ID" value="UER00037"/>
</dbReference>
<keyword evidence="5 6" id="KW-0457">Lysine biosynthesis</keyword>
<dbReference type="Gene3D" id="3.40.50.720">
    <property type="entry name" value="NAD(P)-binding Rossmann-like Domain"/>
    <property type="match status" value="1"/>
</dbReference>
<evidence type="ECO:0000313" key="8">
    <source>
        <dbReference type="EMBL" id="PJF46890.1"/>
    </source>
</evidence>
<accession>A0A2M8QAV4</accession>
<comment type="caution">
    <text evidence="6">Lacks conserved residue(s) required for the propagation of feature annotation.</text>
</comment>
<dbReference type="InterPro" id="IPR050085">
    <property type="entry name" value="AGPR"/>
</dbReference>
<keyword evidence="2 6" id="KW-0028">Amino-acid biosynthesis</keyword>
<dbReference type="NCBIfam" id="TIGR01850">
    <property type="entry name" value="argC"/>
    <property type="match status" value="1"/>
</dbReference>
<dbReference type="PANTHER" id="PTHR32338">
    <property type="entry name" value="N-ACETYL-GAMMA-GLUTAMYL-PHOSPHATE REDUCTASE, CHLOROPLASTIC-RELATED-RELATED"/>
    <property type="match status" value="1"/>
</dbReference>
<evidence type="ECO:0000256" key="5">
    <source>
        <dbReference type="ARBA" id="ARBA00023154"/>
    </source>
</evidence>
<reference evidence="8 9" key="1">
    <citation type="submission" date="2017-11" db="EMBL/GenBank/DDBJ databases">
        <title>Evolution of Phototrophy in the Chloroflexi Phylum Driven by Horizontal Gene Transfer.</title>
        <authorList>
            <person name="Ward L.M."/>
            <person name="Hemp J."/>
            <person name="Shih P.M."/>
            <person name="Mcglynn S.E."/>
            <person name="Fischer W."/>
        </authorList>
    </citation>
    <scope>NUCLEOTIDE SEQUENCE [LARGE SCALE GENOMIC DNA]</scope>
    <source>
        <strain evidence="8">JP3_7</strain>
    </source>
</reference>
<name>A0A2M8QAV4_9CHLR</name>
<dbReference type="GO" id="GO:0005737">
    <property type="term" value="C:cytoplasm"/>
    <property type="evidence" value="ECO:0007669"/>
    <property type="project" value="UniProtKB-SubCell"/>
</dbReference>
<dbReference type="InterPro" id="IPR058924">
    <property type="entry name" value="AGPR_dimerisation_dom"/>
</dbReference>
<comment type="pathway">
    <text evidence="6">Amino-acid biosynthesis; L-lysine biosynthesis via AAA pathway; L-lysine from L-alpha-aminoadipate (Thermus route): step 3/5.</text>
</comment>
<dbReference type="AlphaFoldDB" id="A0A2M8QAV4"/>
<dbReference type="HAMAP" id="MF_00150">
    <property type="entry name" value="ArgC_type1"/>
    <property type="match status" value="1"/>
</dbReference>
<dbReference type="GO" id="GO:0019878">
    <property type="term" value="P:lysine biosynthetic process via aminoadipic acid"/>
    <property type="evidence" value="ECO:0007669"/>
    <property type="project" value="UniProtKB-UniRule"/>
</dbReference>
<keyword evidence="1 6" id="KW-0963">Cytoplasm</keyword>
<dbReference type="GO" id="GO:0006526">
    <property type="term" value="P:L-arginine biosynthetic process"/>
    <property type="evidence" value="ECO:0007669"/>
    <property type="project" value="InterPro"/>
</dbReference>